<dbReference type="Proteomes" id="UP000649328">
    <property type="component" value="Unassembled WGS sequence"/>
</dbReference>
<dbReference type="PANTHER" id="PTHR43510:SF1">
    <property type="entry name" value="AMINOTRANSFERASE FUNCTION, HYPOTHETICAL (EUROFUNG)"/>
    <property type="match status" value="1"/>
</dbReference>
<organism evidence="1 2">
    <name type="scientific">Metschnikowia pulcherrima</name>
    <dbReference type="NCBI Taxonomy" id="27326"/>
    <lineage>
        <taxon>Eukaryota</taxon>
        <taxon>Fungi</taxon>
        <taxon>Dikarya</taxon>
        <taxon>Ascomycota</taxon>
        <taxon>Saccharomycotina</taxon>
        <taxon>Pichiomycetes</taxon>
        <taxon>Metschnikowiaceae</taxon>
        <taxon>Metschnikowia</taxon>
    </lineage>
</organism>
<evidence type="ECO:0000313" key="2">
    <source>
        <dbReference type="Proteomes" id="UP000649328"/>
    </source>
</evidence>
<evidence type="ECO:0000313" key="1">
    <source>
        <dbReference type="EMBL" id="KAF7999743.1"/>
    </source>
</evidence>
<dbReference type="OrthoDB" id="7042322at2759"/>
<dbReference type="PANTHER" id="PTHR43510">
    <property type="entry name" value="AMINOTRANSFERASE FUNCTION, HYPOTHETICAL (EUROFUNG)"/>
    <property type="match status" value="1"/>
</dbReference>
<gene>
    <name evidence="1" type="ORF">HF325_005592</name>
</gene>
<dbReference type="AlphaFoldDB" id="A0A8H7L9F0"/>
<keyword evidence="2" id="KW-1185">Reference proteome</keyword>
<name>A0A8H7L9F0_9ASCO</name>
<protein>
    <submittedName>
        <fullName evidence="1">Uncharacterized protein</fullName>
    </submittedName>
</protein>
<proteinExistence type="predicted"/>
<dbReference type="EMBL" id="JACBPP010000008">
    <property type="protein sequence ID" value="KAF7999743.1"/>
    <property type="molecule type" value="Genomic_DNA"/>
</dbReference>
<dbReference type="InterPro" id="IPR015422">
    <property type="entry name" value="PyrdxlP-dep_Trfase_small"/>
</dbReference>
<comment type="caution">
    <text evidence="1">The sequence shown here is derived from an EMBL/GenBank/DDBJ whole genome shotgun (WGS) entry which is preliminary data.</text>
</comment>
<reference evidence="1" key="1">
    <citation type="submission" date="2020-10" db="EMBL/GenBank/DDBJ databases">
        <title>The Whole-Genome Sequence of Metschnikowia persimmonesis, a Novel Endophytic Yeast Species Isolated from Medicinal Plant Diospyros kaki Thumb.</title>
        <authorList>
            <person name="Rahmat E."/>
            <person name="Kang Y."/>
        </authorList>
    </citation>
    <scope>NUCLEOTIDE SEQUENCE</scope>
    <source>
        <strain evidence="1">KIOM G15050</strain>
    </source>
</reference>
<sequence>MVKQEPFAVEQFMDKYETGIIYNMGETCVDSLTIPEIIGSDKLASAKIAQDLLNTKLTYGHIKGSLSSVKA</sequence>
<accession>A0A8H7L9F0</accession>
<dbReference type="Gene3D" id="3.90.1150.10">
    <property type="entry name" value="Aspartate Aminotransferase, domain 1"/>
    <property type="match status" value="1"/>
</dbReference>